<evidence type="ECO:0000256" key="4">
    <source>
        <dbReference type="RuleBase" id="RU369035"/>
    </source>
</evidence>
<dbReference type="STRING" id="113226.A0A139INX1"/>
<dbReference type="GO" id="GO:0003729">
    <property type="term" value="F:mRNA binding"/>
    <property type="evidence" value="ECO:0007669"/>
    <property type="project" value="TreeGrafter"/>
</dbReference>
<feature type="compositionally biased region" description="Basic and acidic residues" evidence="6">
    <location>
        <begin position="225"/>
        <end position="241"/>
    </location>
</feature>
<keyword evidence="4" id="KW-0963">Cytoplasm</keyword>
<feature type="domain" description="Suppressor of forked" evidence="7">
    <location>
        <begin position="228"/>
        <end position="859"/>
    </location>
</feature>
<feature type="compositionally biased region" description="Basic and acidic residues" evidence="6">
    <location>
        <begin position="647"/>
        <end position="657"/>
    </location>
</feature>
<dbReference type="SUPFAM" id="SSF48452">
    <property type="entry name" value="TPR-like"/>
    <property type="match status" value="2"/>
</dbReference>
<keyword evidence="5" id="KW-0175">Coiled coil</keyword>
<dbReference type="InterPro" id="IPR008847">
    <property type="entry name" value="Suf"/>
</dbReference>
<feature type="region of interest" description="Disordered" evidence="6">
    <location>
        <begin position="626"/>
        <end position="657"/>
    </location>
</feature>
<dbReference type="InterPro" id="IPR011990">
    <property type="entry name" value="TPR-like_helical_dom_sf"/>
</dbReference>
<sequence length="1062" mass="116821">MADEYDPSEPPQFDAADDGEDSYDPNETFAQDGGDEDDDYDPSSVAYGDSAATTTVPTPTQAPPAPKPPQTVAGFIVEESDDEEQDSSEPPAPSEVNGNAGAHSGLGAVTASEAQDVLLRSEPHDTATPTSTSLNGSTTVPVPASTTSPTAPDSSLQPPAPGPASEQGKAISPAATPVHPISQPSQRSKAPSPSPHANQQAAHSAAQPPTNGVPAPTAAASATRLPHDRVGQLEDRIKDDPKGDTEAWLALIQHYVDKDQYQQARDVYARFFKVFPTAVSMYIKRIQMENDLDERDQVAVMLNESLMNLPNVDIWKFYLDHVRRALPLINDTSGQNRGEILKAFELTLDHVGIDPDAGIIWSEYIEFIKDGPGRIGETGWQDLQKQDTLRKAYQRAVKLPHSDFMRLWKEYETFEMGLHKANGRKHIQEQSAHYMQARTAKMQLEQKLAGLDRRSFPRLPPIYGCQGEDEFGTQVEKWRSWVAWERDEDPLAYKDGSNGTSEEDKWRQRVLYVYKQATMALCFYPEIWFEAASWCFSLGLEDMDTEGKAFLDKGMAANPESVLLAMMKADRVESSLESGNTDEVLIRNGEKLDAPYEAVHTALYALRSKTQEKDKRAVAQIQEYFASLPPEDEPIHPPGEEDDSDIEDKPKSREEQMKEQIDAVKAASAQHMDIIKRTISYVWVAKMRAFRRVQGQGKPTKKGDNNAKVVKGFRGIFGDARPRGPLSSDVYIASALMEWQCYRDQSAVKIFERGMKLFPTDEAFILEYIKHLISIGDITNARVVFESTLPKITGSAEFSDLQKKDKCRALIVYMHDFESKYGDLAQIHKIEKRMSELYPDEPEISRFSGRFSLPTFDAMNVQLVLSPTQAQPKVFDPAQLAAQASSAAPPVIGIEAPRQIREGTTGPEILLGPNGPYVASPKRPLDDSDADTPQRKFMRGESPMKTSATAVLGSGQGAVRMVSQSTGAGGKGGFATKTFVPANAPMPAQPPGAAPPGFPPSLFSAPPLPPQIDAILRLLPNAAAYGATQRFDPAKLVSFVPTLPVEQKRALFQAGQLHLSRR</sequence>
<dbReference type="Gene3D" id="1.25.40.1040">
    <property type="match status" value="2"/>
</dbReference>
<feature type="compositionally biased region" description="Pro residues" evidence="6">
    <location>
        <begin position="60"/>
        <end position="69"/>
    </location>
</feature>
<keyword evidence="9" id="KW-1185">Reference proteome</keyword>
<dbReference type="PANTHER" id="PTHR19980">
    <property type="entry name" value="RNA CLEAVAGE STIMULATION FACTOR"/>
    <property type="match status" value="1"/>
</dbReference>
<feature type="region of interest" description="Disordered" evidence="6">
    <location>
        <begin position="904"/>
        <end position="945"/>
    </location>
</feature>
<comment type="caution">
    <text evidence="8">The sequence shown here is derived from an EMBL/GenBank/DDBJ whole genome shotgun (WGS) entry which is preliminary data.</text>
</comment>
<dbReference type="Proteomes" id="UP000073492">
    <property type="component" value="Unassembled WGS sequence"/>
</dbReference>
<evidence type="ECO:0000259" key="7">
    <source>
        <dbReference type="Pfam" id="PF05843"/>
    </source>
</evidence>
<keyword evidence="2" id="KW-0677">Repeat</keyword>
<dbReference type="Pfam" id="PF05843">
    <property type="entry name" value="Suf"/>
    <property type="match status" value="1"/>
</dbReference>
<feature type="region of interest" description="Disordered" evidence="6">
    <location>
        <begin position="1"/>
        <end position="241"/>
    </location>
</feature>
<feature type="compositionally biased region" description="Polar residues" evidence="6">
    <location>
        <begin position="182"/>
        <end position="191"/>
    </location>
</feature>
<feature type="compositionally biased region" description="Acidic residues" evidence="6">
    <location>
        <begin position="15"/>
        <end position="24"/>
    </location>
</feature>
<evidence type="ECO:0000256" key="3">
    <source>
        <dbReference type="ARBA" id="ARBA00023242"/>
    </source>
</evidence>
<proteinExistence type="predicted"/>
<dbReference type="InterPro" id="IPR003107">
    <property type="entry name" value="HAT"/>
</dbReference>
<gene>
    <name evidence="8" type="ORF">AC579_5138</name>
</gene>
<keyword evidence="3 4" id="KW-0539">Nucleus</keyword>
<dbReference type="SMART" id="SM00386">
    <property type="entry name" value="HAT"/>
    <property type="match status" value="5"/>
</dbReference>
<protein>
    <recommendedName>
        <fullName evidence="4">mRNA 3'-end-processing protein RNA14</fullName>
    </recommendedName>
</protein>
<evidence type="ECO:0000256" key="6">
    <source>
        <dbReference type="SAM" id="MobiDB-lite"/>
    </source>
</evidence>
<dbReference type="OrthoDB" id="26282at2759"/>
<comment type="subcellular location">
    <subcellularLocation>
        <location evidence="4">Nucleus</location>
    </subcellularLocation>
    <subcellularLocation>
        <location evidence="4">Cytoplasm</location>
    </subcellularLocation>
    <text evidence="4">Nucleus and/or cytoplasm.</text>
</comment>
<dbReference type="GO" id="GO:0180010">
    <property type="term" value="P:co-transcriptional mRNA 3'-end processing, cleavage and polyadenylation pathway"/>
    <property type="evidence" value="ECO:0007669"/>
    <property type="project" value="UniProtKB-UniRule"/>
</dbReference>
<evidence type="ECO:0000256" key="2">
    <source>
        <dbReference type="ARBA" id="ARBA00022737"/>
    </source>
</evidence>
<reference evidence="8 9" key="1">
    <citation type="submission" date="2015-07" db="EMBL/GenBank/DDBJ databases">
        <title>Comparative genomics of the Sigatoka disease complex on banana suggests a link between parallel evolutionary changes in Pseudocercospora fijiensis and Pseudocercospora eumusae and increased virulence on the banana host.</title>
        <authorList>
            <person name="Chang T.-C."/>
            <person name="Salvucci A."/>
            <person name="Crous P.W."/>
            <person name="Stergiopoulos I."/>
        </authorList>
    </citation>
    <scope>NUCLEOTIDE SEQUENCE [LARGE SCALE GENOMIC DNA]</scope>
    <source>
        <strain evidence="8 9">CBS 116634</strain>
    </source>
</reference>
<accession>A0A139INX1</accession>
<evidence type="ECO:0000313" key="8">
    <source>
        <dbReference type="EMBL" id="KXT16419.1"/>
    </source>
</evidence>
<comment type="function">
    <text evidence="1 4">Component of the cleavage factor IA (CFIA) complex, which is involved in the endonucleolytic cleavage during polyadenylation-dependent pre-mRNA 3'-end formation.</text>
</comment>
<feature type="coiled-coil region" evidence="5">
    <location>
        <begin position="427"/>
        <end position="454"/>
    </location>
</feature>
<evidence type="ECO:0000256" key="5">
    <source>
        <dbReference type="SAM" id="Coils"/>
    </source>
</evidence>
<dbReference type="AlphaFoldDB" id="A0A139INX1"/>
<feature type="compositionally biased region" description="Polar residues" evidence="6">
    <location>
        <begin position="127"/>
        <end position="136"/>
    </location>
</feature>
<dbReference type="PANTHER" id="PTHR19980:SF0">
    <property type="entry name" value="CLEAVAGE STIMULATION FACTOR SUBUNIT 3"/>
    <property type="match status" value="1"/>
</dbReference>
<feature type="compositionally biased region" description="Low complexity" evidence="6">
    <location>
        <begin position="195"/>
        <end position="209"/>
    </location>
</feature>
<name>A0A139INX1_9PEZI</name>
<evidence type="ECO:0000313" key="9">
    <source>
        <dbReference type="Proteomes" id="UP000073492"/>
    </source>
</evidence>
<organism evidence="8 9">
    <name type="scientific">Pseudocercospora musae</name>
    <dbReference type="NCBI Taxonomy" id="113226"/>
    <lineage>
        <taxon>Eukaryota</taxon>
        <taxon>Fungi</taxon>
        <taxon>Dikarya</taxon>
        <taxon>Ascomycota</taxon>
        <taxon>Pezizomycotina</taxon>
        <taxon>Dothideomycetes</taxon>
        <taxon>Dothideomycetidae</taxon>
        <taxon>Mycosphaerellales</taxon>
        <taxon>Mycosphaerellaceae</taxon>
        <taxon>Pseudocercospora</taxon>
    </lineage>
</organism>
<feature type="compositionally biased region" description="Acidic residues" evidence="6">
    <location>
        <begin position="78"/>
        <end position="87"/>
    </location>
</feature>
<dbReference type="GO" id="GO:0005634">
    <property type="term" value="C:nucleus"/>
    <property type="evidence" value="ECO:0007669"/>
    <property type="project" value="UniProtKB-SubCell"/>
</dbReference>
<dbReference type="InterPro" id="IPR045243">
    <property type="entry name" value="Rna14-like"/>
</dbReference>
<evidence type="ECO:0000256" key="1">
    <source>
        <dbReference type="ARBA" id="ARBA00002863"/>
    </source>
</evidence>
<feature type="compositionally biased region" description="Low complexity" evidence="6">
    <location>
        <begin position="137"/>
        <end position="155"/>
    </location>
</feature>
<dbReference type="GO" id="GO:0005737">
    <property type="term" value="C:cytoplasm"/>
    <property type="evidence" value="ECO:0007669"/>
    <property type="project" value="UniProtKB-SubCell"/>
</dbReference>
<keyword evidence="4" id="KW-0507">mRNA processing</keyword>
<dbReference type="EMBL" id="LFZO01000037">
    <property type="protein sequence ID" value="KXT16419.1"/>
    <property type="molecule type" value="Genomic_DNA"/>
</dbReference>